<dbReference type="SFLD" id="SFLDG01129">
    <property type="entry name" value="C1.5:_HAD__Beta-PGM__Phosphata"/>
    <property type="match status" value="1"/>
</dbReference>
<dbReference type="RefSeq" id="WP_123103718.1">
    <property type="nucleotide sequence ID" value="NZ_RIBZ01000313.1"/>
</dbReference>
<dbReference type="Proteomes" id="UP000275401">
    <property type="component" value="Unassembled WGS sequence"/>
</dbReference>
<evidence type="ECO:0000313" key="1">
    <source>
        <dbReference type="EMBL" id="RNG18364.1"/>
    </source>
</evidence>
<protein>
    <submittedName>
        <fullName evidence="1">HAD family hydrolase</fullName>
    </submittedName>
</protein>
<dbReference type="NCBIfam" id="TIGR01549">
    <property type="entry name" value="HAD-SF-IA-v1"/>
    <property type="match status" value="1"/>
</dbReference>
<dbReference type="AlphaFoldDB" id="A0A3M8VLA7"/>
<dbReference type="PRINTS" id="PR00413">
    <property type="entry name" value="HADHALOGNASE"/>
</dbReference>
<name>A0A3M8VLA7_9ACTN</name>
<dbReference type="PANTHER" id="PTHR46649:SF4">
    <property type="entry name" value="HALOACID DEHALOGENASE-LIKE HYDROLASE (HAD) SUPERFAMILY PROTEIN"/>
    <property type="match status" value="1"/>
</dbReference>
<keyword evidence="1" id="KW-0378">Hydrolase</keyword>
<dbReference type="InterPro" id="IPR036412">
    <property type="entry name" value="HAD-like_sf"/>
</dbReference>
<keyword evidence="2" id="KW-1185">Reference proteome</keyword>
<evidence type="ECO:0000313" key="2">
    <source>
        <dbReference type="Proteomes" id="UP000275401"/>
    </source>
</evidence>
<dbReference type="NCBIfam" id="TIGR01493">
    <property type="entry name" value="HAD-SF-IA-v2"/>
    <property type="match status" value="1"/>
</dbReference>
<sequence length="230" mass="25049">MVKGVMFDFSGTLLRCESVEEWLGAVLAETEVPVDGEEFADWVRRLTECGALPGGPSPQRIPPRLEGLWHERDLSADQHRAAYSALIDEAGLPRPELTQELYDRHKAPAAWRPYPDTGTTLRALRRRGIPVAVVSNIGWDLRPVFRAHDLDGLVDAYVLSYEQGAQKPDPAIFRAACDALGLSPSDVLMVGDNRVADGGAEALGCPVHFVDPLPVDRRPAGLAPVLDLLG</sequence>
<accession>A0A3M8VLA7</accession>
<dbReference type="Gene3D" id="3.40.50.1000">
    <property type="entry name" value="HAD superfamily/HAD-like"/>
    <property type="match status" value="1"/>
</dbReference>
<organism evidence="1 2">
    <name type="scientific">Streptomyces botrytidirepellens</name>
    <dbReference type="NCBI Taxonomy" id="2486417"/>
    <lineage>
        <taxon>Bacteria</taxon>
        <taxon>Bacillati</taxon>
        <taxon>Actinomycetota</taxon>
        <taxon>Actinomycetes</taxon>
        <taxon>Kitasatosporales</taxon>
        <taxon>Streptomycetaceae</taxon>
        <taxon>Streptomyces</taxon>
    </lineage>
</organism>
<dbReference type="SFLD" id="SFLDS00003">
    <property type="entry name" value="Haloacid_Dehalogenase"/>
    <property type="match status" value="1"/>
</dbReference>
<dbReference type="Pfam" id="PF00702">
    <property type="entry name" value="Hydrolase"/>
    <property type="match status" value="1"/>
</dbReference>
<dbReference type="EMBL" id="RIBZ01000313">
    <property type="protein sequence ID" value="RNG18364.1"/>
    <property type="molecule type" value="Genomic_DNA"/>
</dbReference>
<dbReference type="InterPro" id="IPR023214">
    <property type="entry name" value="HAD_sf"/>
</dbReference>
<dbReference type="NCBIfam" id="TIGR01509">
    <property type="entry name" value="HAD-SF-IA-v3"/>
    <property type="match status" value="1"/>
</dbReference>
<dbReference type="SUPFAM" id="SSF56784">
    <property type="entry name" value="HAD-like"/>
    <property type="match status" value="1"/>
</dbReference>
<dbReference type="InterPro" id="IPR006439">
    <property type="entry name" value="HAD-SF_hydro_IA"/>
</dbReference>
<reference evidence="1 2" key="1">
    <citation type="submission" date="2018-11" db="EMBL/GenBank/DDBJ databases">
        <title>The Potential of Streptomyces as Biocontrol Agents against the Tomato grey mould, Botrytis cinerea (Gray mold) Frontiers in Microbiology.</title>
        <authorList>
            <person name="Li D."/>
        </authorList>
    </citation>
    <scope>NUCLEOTIDE SEQUENCE [LARGE SCALE GENOMIC DNA]</scope>
    <source>
        <strain evidence="1 2">NEAU-LD23</strain>
    </source>
</reference>
<gene>
    <name evidence="1" type="ORF">EEJ42_26735</name>
</gene>
<proteinExistence type="predicted"/>
<comment type="caution">
    <text evidence="1">The sequence shown here is derived from an EMBL/GenBank/DDBJ whole genome shotgun (WGS) entry which is preliminary data.</text>
</comment>
<dbReference type="PANTHER" id="PTHR46649">
    <property type="match status" value="1"/>
</dbReference>
<dbReference type="GO" id="GO:0016787">
    <property type="term" value="F:hydrolase activity"/>
    <property type="evidence" value="ECO:0007669"/>
    <property type="project" value="UniProtKB-KW"/>
</dbReference>